<comment type="caution">
    <text evidence="2">The sequence shown here is derived from an EMBL/GenBank/DDBJ whole genome shotgun (WGS) entry which is preliminary data.</text>
</comment>
<accession>A0ABY2Z0M3</accession>
<name>A0ABY2Z0M3_9BACT</name>
<feature type="transmembrane region" description="Helical" evidence="1">
    <location>
        <begin position="217"/>
        <end position="237"/>
    </location>
</feature>
<sequence length="243" mass="27434">MKQEKKSTLEKYYISEAFDKDRNVSFNFKKANKKISGNFTEFTDAVEEFIRVSEATSNDTKCWFHRDGAYRGSVDINKARLIVEKVKEKQVKNEDAITYIEAENLVDKAPAKKVNLNEEALLVSFYVEGAETKTAEEIKAEDIKSESNYPVVIEKVVANGDALDIYYHITNKNSKSDTVLATLTGFAENMQPCECRLEDASEAHPIQYTGRGKNKGFWALVSVLVVLIIINIILIVLRATGKF</sequence>
<keyword evidence="1" id="KW-0812">Transmembrane</keyword>
<keyword evidence="3" id="KW-1185">Reference proteome</keyword>
<evidence type="ECO:0000256" key="1">
    <source>
        <dbReference type="SAM" id="Phobius"/>
    </source>
</evidence>
<dbReference type="EMBL" id="VHHP01000005">
    <property type="protein sequence ID" value="TPR53716.1"/>
    <property type="molecule type" value="Genomic_DNA"/>
</dbReference>
<organism evidence="2 3">
    <name type="scientific">Metamycoplasma neophronis</name>
    <dbReference type="NCBI Taxonomy" id="872983"/>
    <lineage>
        <taxon>Bacteria</taxon>
        <taxon>Bacillati</taxon>
        <taxon>Mycoplasmatota</taxon>
        <taxon>Mycoplasmoidales</taxon>
        <taxon>Metamycoplasmataceae</taxon>
        <taxon>Metamycoplasma</taxon>
    </lineage>
</organism>
<protein>
    <submittedName>
        <fullName evidence="2">Uncharacterized protein</fullName>
    </submittedName>
</protein>
<proteinExistence type="predicted"/>
<dbReference type="RefSeq" id="WP_140914941.1">
    <property type="nucleotide sequence ID" value="NZ_VHHP01000005.1"/>
</dbReference>
<gene>
    <name evidence="2" type="ORF">FJR74_02335</name>
</gene>
<keyword evidence="1" id="KW-1133">Transmembrane helix</keyword>
<keyword evidence="1" id="KW-0472">Membrane</keyword>
<evidence type="ECO:0000313" key="3">
    <source>
        <dbReference type="Proteomes" id="UP000316851"/>
    </source>
</evidence>
<evidence type="ECO:0000313" key="2">
    <source>
        <dbReference type="EMBL" id="TPR53716.1"/>
    </source>
</evidence>
<reference evidence="2" key="1">
    <citation type="submission" date="2019-06" db="EMBL/GenBank/DDBJ databases">
        <title>Mycoplasma neophronis type strain whole genome sequence.</title>
        <authorList>
            <person name="Spergser J."/>
        </authorList>
    </citation>
    <scope>NUCLEOTIDE SEQUENCE [LARGE SCALE GENOMIC DNA]</scope>
    <source>
        <strain evidence="2">DSM 24097</strain>
    </source>
</reference>
<dbReference type="Proteomes" id="UP000316851">
    <property type="component" value="Unassembled WGS sequence"/>
</dbReference>